<proteinExistence type="predicted"/>
<reference evidence="1 2" key="1">
    <citation type="submission" date="2019-06" db="EMBL/GenBank/DDBJ databases">
        <authorList>
            <person name="Kincaid V.D."/>
            <person name="Fuller A."/>
            <person name="Hodges K."/>
            <person name="Bansal M."/>
            <person name="Essig J."/>
            <person name="Johnson A."/>
        </authorList>
    </citation>
    <scope>NUCLEOTIDE SEQUENCE [LARGE SCALE GENOMIC DNA]</scope>
</reference>
<dbReference type="EMBL" id="MN094788">
    <property type="protein sequence ID" value="QDH83601.1"/>
    <property type="molecule type" value="Genomic_DNA"/>
</dbReference>
<dbReference type="KEGG" id="vg:56136076"/>
<dbReference type="GeneID" id="56136076"/>
<sequence>MIYFPKTRATLSHEAIIAPGAVFTAQGQAAVRMLGATAEGVAPSTGVLADEVFVGFTMVQTSAYPFREDEANTVESYQVPQTGVLVLARAPKSPADVFIFDNTTGAPVPVTGTVTVVGNRVSGLTAGDFVTITYKFVLTGLEQRGTYGDVQPGGYSGDQLGQIGLVTRGTIYTSFVDTGANWAEAKVIETAAGGYITADKGTGAVIDGWVVDLPTTDIPFLGIEFK</sequence>
<dbReference type="RefSeq" id="YP_009903800.1">
    <property type="nucleotide sequence ID" value="NC_049849.1"/>
</dbReference>
<protein>
    <submittedName>
        <fullName evidence="1">Uncharacterized protein</fullName>
    </submittedName>
</protein>
<evidence type="ECO:0000313" key="2">
    <source>
        <dbReference type="Proteomes" id="UP000320799"/>
    </source>
</evidence>
<organism evidence="1 2">
    <name type="scientific">Achromobacter phage Motura</name>
    <dbReference type="NCBI Taxonomy" id="2591403"/>
    <lineage>
        <taxon>Viruses</taxon>
        <taxon>Duplodnaviria</taxon>
        <taxon>Heunggongvirae</taxon>
        <taxon>Uroviricota</taxon>
        <taxon>Caudoviricetes</taxon>
        <taxon>Moturavirus</taxon>
        <taxon>Moturavirus motura</taxon>
    </lineage>
</organism>
<dbReference type="Proteomes" id="UP000320799">
    <property type="component" value="Segment"/>
</dbReference>
<name>A0A514CSZ7_9CAUD</name>
<evidence type="ECO:0000313" key="1">
    <source>
        <dbReference type="EMBL" id="QDH83601.1"/>
    </source>
</evidence>
<keyword evidence="2" id="KW-1185">Reference proteome</keyword>
<accession>A0A514CSZ7</accession>